<keyword evidence="2" id="KW-1185">Reference proteome</keyword>
<evidence type="ECO:0000313" key="1">
    <source>
        <dbReference type="EMBL" id="RNA45252.1"/>
    </source>
</evidence>
<dbReference type="Proteomes" id="UP000276133">
    <property type="component" value="Unassembled WGS sequence"/>
</dbReference>
<reference evidence="1 2" key="1">
    <citation type="journal article" date="2018" name="Sci. Rep.">
        <title>Genomic signatures of local adaptation to the degree of environmental predictability in rotifers.</title>
        <authorList>
            <person name="Franch-Gras L."/>
            <person name="Hahn C."/>
            <person name="Garcia-Roger E.M."/>
            <person name="Carmona M.J."/>
            <person name="Serra M."/>
            <person name="Gomez A."/>
        </authorList>
    </citation>
    <scope>NUCLEOTIDE SEQUENCE [LARGE SCALE GENOMIC DNA]</scope>
    <source>
        <strain evidence="1">HYR1</strain>
    </source>
</reference>
<protein>
    <submittedName>
        <fullName evidence="1">Uncharacterized protein</fullName>
    </submittedName>
</protein>
<gene>
    <name evidence="1" type="ORF">BpHYR1_000281</name>
</gene>
<proteinExistence type="predicted"/>
<evidence type="ECO:0000313" key="2">
    <source>
        <dbReference type="Proteomes" id="UP000276133"/>
    </source>
</evidence>
<sequence length="136" mass="16094">MRHYQYLHSNQLMFIMSPQTVLIHPKTYFSPVSTQTVNTNRQQPTNLSPLRELNLQTNQAKSQITITSKKRLPLDENDFVSKFELFNLNNFVNGSLKTWTLAYKRRIFFSFLLLNCRIDTEYNLVFDSLLQNFVQP</sequence>
<dbReference type="AlphaFoldDB" id="A0A3M7TB10"/>
<comment type="caution">
    <text evidence="1">The sequence shown here is derived from an EMBL/GenBank/DDBJ whole genome shotgun (WGS) entry which is preliminary data.</text>
</comment>
<organism evidence="1 2">
    <name type="scientific">Brachionus plicatilis</name>
    <name type="common">Marine rotifer</name>
    <name type="synonym">Brachionus muelleri</name>
    <dbReference type="NCBI Taxonomy" id="10195"/>
    <lineage>
        <taxon>Eukaryota</taxon>
        <taxon>Metazoa</taxon>
        <taxon>Spiralia</taxon>
        <taxon>Gnathifera</taxon>
        <taxon>Rotifera</taxon>
        <taxon>Eurotatoria</taxon>
        <taxon>Monogononta</taxon>
        <taxon>Pseudotrocha</taxon>
        <taxon>Ploima</taxon>
        <taxon>Brachionidae</taxon>
        <taxon>Brachionus</taxon>
    </lineage>
</organism>
<dbReference type="EMBL" id="REGN01000002">
    <property type="protein sequence ID" value="RNA45252.1"/>
    <property type="molecule type" value="Genomic_DNA"/>
</dbReference>
<accession>A0A3M7TB10</accession>
<name>A0A3M7TB10_BRAPC</name>